<dbReference type="PRINTS" id="PR00773">
    <property type="entry name" value="GRPEPROTEIN"/>
</dbReference>
<dbReference type="CDD" id="cd00446">
    <property type="entry name" value="GrpE"/>
    <property type="match status" value="1"/>
</dbReference>
<evidence type="ECO:0000256" key="6">
    <source>
        <dbReference type="SAM" id="Coils"/>
    </source>
</evidence>
<dbReference type="InterPro" id="IPR000740">
    <property type="entry name" value="GrpE"/>
</dbReference>
<dbReference type="EMBL" id="CP138335">
    <property type="protein sequence ID" value="XBW08247.1"/>
    <property type="molecule type" value="Genomic_DNA"/>
</dbReference>
<comment type="function">
    <text evidence="3 4">Participates actively in the response to hyperosmotic and heat shock by preventing the aggregation of stress-denatured proteins, in association with DnaK and GrpE. It is the nucleotide exchange factor for DnaK and may function as a thermosensor. Unfolded proteins bind initially to DnaJ; upon interaction with the DnaJ-bound protein, DnaK hydrolyzes its bound ATP, resulting in the formation of a stable complex. GrpE releases ADP from DnaK; ATP binding to DnaK triggers the release of the substrate protein, thus completing the reaction cycle. Several rounds of ATP-dependent interactions between DnaJ, DnaK and GrpE are required for fully efficient folding.</text>
</comment>
<dbReference type="KEGG" id="sapp:SAC06_01425"/>
<dbReference type="Pfam" id="PF01025">
    <property type="entry name" value="GrpE"/>
    <property type="match status" value="1"/>
</dbReference>
<dbReference type="InterPro" id="IPR009012">
    <property type="entry name" value="GrpE_head"/>
</dbReference>
<keyword evidence="3 4" id="KW-0346">Stress response</keyword>
<dbReference type="GO" id="GO:0006457">
    <property type="term" value="P:protein folding"/>
    <property type="evidence" value="ECO:0007669"/>
    <property type="project" value="InterPro"/>
</dbReference>
<dbReference type="GO" id="GO:0042803">
    <property type="term" value="F:protein homodimerization activity"/>
    <property type="evidence" value="ECO:0007669"/>
    <property type="project" value="InterPro"/>
</dbReference>
<dbReference type="PANTHER" id="PTHR21237">
    <property type="entry name" value="GRPE PROTEIN"/>
    <property type="match status" value="1"/>
</dbReference>
<dbReference type="GO" id="GO:0005737">
    <property type="term" value="C:cytoplasm"/>
    <property type="evidence" value="ECO:0007669"/>
    <property type="project" value="UniProtKB-SubCell"/>
</dbReference>
<comment type="subunit">
    <text evidence="3">Homodimer.</text>
</comment>
<dbReference type="GO" id="GO:0051087">
    <property type="term" value="F:protein-folding chaperone binding"/>
    <property type="evidence" value="ECO:0007669"/>
    <property type="project" value="InterPro"/>
</dbReference>
<evidence type="ECO:0000256" key="5">
    <source>
        <dbReference type="RuleBase" id="RU004478"/>
    </source>
</evidence>
<reference evidence="8" key="1">
    <citation type="submission" date="2023-11" db="EMBL/GenBank/DDBJ databases">
        <title>Scrofimicrobium hongkongense sp. nov., isolated from a patient with peritonitis.</title>
        <authorList>
            <person name="Lao H.Y."/>
            <person name="Wong A.Y.P."/>
            <person name="Ng T.L."/>
            <person name="Wong R.Y.L."/>
            <person name="Yau M.C.Y."/>
            <person name="Lam J.Y.W."/>
            <person name="Siu G.K.H."/>
        </authorList>
    </citation>
    <scope>NUCLEOTIDE SEQUENCE</scope>
    <source>
        <strain evidence="8">R131</strain>
    </source>
</reference>
<sequence>MSQDAVNPDEFAGETPENSGGPGRPESTGADQTAPAGSPEQEAVVPVEQDPNAQLEATVAELEQAKEDLARARADLYNLNQEYGNYVRRAKSEGTAQRQLGQEEVAEALLGVLDDISAAREAGELGTGPFASIATKLEETLASRFHLERYGAEGDPFDPQLHEALMAQTNPDIEHPVIKQVLQPGYRINDRVLRATKVMVDNPE</sequence>
<proteinExistence type="inferred from homology"/>
<evidence type="ECO:0000256" key="1">
    <source>
        <dbReference type="ARBA" id="ARBA00009054"/>
    </source>
</evidence>
<gene>
    <name evidence="3 8" type="primary">grpE</name>
    <name evidence="8" type="ORF">SAC06_01425</name>
</gene>
<evidence type="ECO:0000256" key="3">
    <source>
        <dbReference type="HAMAP-Rule" id="MF_01151"/>
    </source>
</evidence>
<protein>
    <recommendedName>
        <fullName evidence="3 4">Protein GrpE</fullName>
    </recommendedName>
    <alternativeName>
        <fullName evidence="3">HSP-70 cofactor</fullName>
    </alternativeName>
</protein>
<keyword evidence="3" id="KW-0963">Cytoplasm</keyword>
<evidence type="ECO:0000256" key="2">
    <source>
        <dbReference type="ARBA" id="ARBA00023186"/>
    </source>
</evidence>
<keyword evidence="2 3" id="KW-0143">Chaperone</keyword>
<dbReference type="InterPro" id="IPR013805">
    <property type="entry name" value="GrpE_CC"/>
</dbReference>
<organism evidence="8">
    <name type="scientific">Scrofimicrobium appendicitidis</name>
    <dbReference type="NCBI Taxonomy" id="3079930"/>
    <lineage>
        <taxon>Bacteria</taxon>
        <taxon>Bacillati</taxon>
        <taxon>Actinomycetota</taxon>
        <taxon>Actinomycetes</taxon>
        <taxon>Actinomycetales</taxon>
        <taxon>Actinomycetaceae</taxon>
        <taxon>Scrofimicrobium</taxon>
    </lineage>
</organism>
<keyword evidence="6" id="KW-0175">Coiled coil</keyword>
<feature type="region of interest" description="Disordered" evidence="7">
    <location>
        <begin position="1"/>
        <end position="52"/>
    </location>
</feature>
<feature type="coiled-coil region" evidence="6">
    <location>
        <begin position="52"/>
        <end position="82"/>
    </location>
</feature>
<dbReference type="RefSeq" id="WP_350258446.1">
    <property type="nucleotide sequence ID" value="NZ_CP138335.1"/>
</dbReference>
<dbReference type="AlphaFoldDB" id="A0AAU7VA99"/>
<evidence type="ECO:0000256" key="7">
    <source>
        <dbReference type="SAM" id="MobiDB-lite"/>
    </source>
</evidence>
<dbReference type="Gene3D" id="3.90.20.20">
    <property type="match status" value="1"/>
</dbReference>
<evidence type="ECO:0000313" key="8">
    <source>
        <dbReference type="EMBL" id="XBW08247.1"/>
    </source>
</evidence>
<dbReference type="PANTHER" id="PTHR21237:SF23">
    <property type="entry name" value="GRPE PROTEIN HOMOLOG, MITOCHONDRIAL"/>
    <property type="match status" value="1"/>
</dbReference>
<dbReference type="SUPFAM" id="SSF51064">
    <property type="entry name" value="Head domain of nucleotide exchange factor GrpE"/>
    <property type="match status" value="1"/>
</dbReference>
<dbReference type="SUPFAM" id="SSF58014">
    <property type="entry name" value="Coiled-coil domain of nucleotide exchange factor GrpE"/>
    <property type="match status" value="1"/>
</dbReference>
<dbReference type="HAMAP" id="MF_01151">
    <property type="entry name" value="GrpE"/>
    <property type="match status" value="1"/>
</dbReference>
<dbReference type="Gene3D" id="2.30.22.10">
    <property type="entry name" value="Head domain of nucleotide exchange factor GrpE"/>
    <property type="match status" value="1"/>
</dbReference>
<comment type="similarity">
    <text evidence="1 3 5">Belongs to the GrpE family.</text>
</comment>
<evidence type="ECO:0000256" key="4">
    <source>
        <dbReference type="RuleBase" id="RU000639"/>
    </source>
</evidence>
<accession>A0AAU7VA99</accession>
<dbReference type="PROSITE" id="PS01071">
    <property type="entry name" value="GRPE"/>
    <property type="match status" value="1"/>
</dbReference>
<dbReference type="GO" id="GO:0000774">
    <property type="term" value="F:adenyl-nucleotide exchange factor activity"/>
    <property type="evidence" value="ECO:0007669"/>
    <property type="project" value="InterPro"/>
</dbReference>
<comment type="subcellular location">
    <subcellularLocation>
        <location evidence="3">Cytoplasm</location>
    </subcellularLocation>
</comment>
<dbReference type="GO" id="GO:0051082">
    <property type="term" value="F:unfolded protein binding"/>
    <property type="evidence" value="ECO:0007669"/>
    <property type="project" value="TreeGrafter"/>
</dbReference>
<name>A0AAU7VA99_9ACTO</name>